<dbReference type="RefSeq" id="WP_166388997.1">
    <property type="nucleotide sequence ID" value="NZ_BAAATT010000009.1"/>
</dbReference>
<evidence type="ECO:0000313" key="2">
    <source>
        <dbReference type="Proteomes" id="UP000660339"/>
    </source>
</evidence>
<reference evidence="1" key="1">
    <citation type="submission" date="2021-01" db="EMBL/GenBank/DDBJ databases">
        <title>Whole genome shotgun sequence of Catellatospora methionotrophica NBRC 14553.</title>
        <authorList>
            <person name="Komaki H."/>
            <person name="Tamura T."/>
        </authorList>
    </citation>
    <scope>NUCLEOTIDE SEQUENCE</scope>
    <source>
        <strain evidence="1">NBRC 14553</strain>
    </source>
</reference>
<gene>
    <name evidence="1" type="ORF">Cme02nite_61470</name>
</gene>
<proteinExistence type="predicted"/>
<protein>
    <submittedName>
        <fullName evidence="1">Uncharacterized protein</fullName>
    </submittedName>
</protein>
<accession>A0A8J3LNH7</accession>
<dbReference type="EMBL" id="BONJ01000036">
    <property type="protein sequence ID" value="GIG17815.1"/>
    <property type="molecule type" value="Genomic_DNA"/>
</dbReference>
<organism evidence="1 2">
    <name type="scientific">Catellatospora methionotrophica</name>
    <dbReference type="NCBI Taxonomy" id="121620"/>
    <lineage>
        <taxon>Bacteria</taxon>
        <taxon>Bacillati</taxon>
        <taxon>Actinomycetota</taxon>
        <taxon>Actinomycetes</taxon>
        <taxon>Micromonosporales</taxon>
        <taxon>Micromonosporaceae</taxon>
        <taxon>Catellatospora</taxon>
    </lineage>
</organism>
<name>A0A8J3LNH7_9ACTN</name>
<dbReference type="AlphaFoldDB" id="A0A8J3LNH7"/>
<keyword evidence="2" id="KW-1185">Reference proteome</keyword>
<dbReference type="Proteomes" id="UP000660339">
    <property type="component" value="Unassembled WGS sequence"/>
</dbReference>
<comment type="caution">
    <text evidence="1">The sequence shown here is derived from an EMBL/GenBank/DDBJ whole genome shotgun (WGS) entry which is preliminary data.</text>
</comment>
<sequence length="59" mass="6071">MKFLIFGVIAVIVVLAVVAGRRGRRHGGVNPAENYYGGSAMIHSARQAGGADGISSMSP</sequence>
<evidence type="ECO:0000313" key="1">
    <source>
        <dbReference type="EMBL" id="GIG17815.1"/>
    </source>
</evidence>